<dbReference type="Proteomes" id="UP001142374">
    <property type="component" value="Unassembled WGS sequence"/>
</dbReference>
<keyword evidence="4" id="KW-0547">Nucleotide-binding</keyword>
<gene>
    <name evidence="13" type="ORF">NQU55_22080</name>
</gene>
<reference evidence="13" key="1">
    <citation type="submission" date="2022-06" db="EMBL/GenBank/DDBJ databases">
        <title>WGS of actinobacteria.</title>
        <authorList>
            <person name="Thawai C."/>
        </authorList>
    </citation>
    <scope>NUCLEOTIDE SEQUENCE</scope>
    <source>
        <strain evidence="13">AA8</strain>
    </source>
</reference>
<dbReference type="CDD" id="cd08199">
    <property type="entry name" value="EEVS"/>
    <property type="match status" value="1"/>
</dbReference>
<dbReference type="EMBL" id="JANIID010000021">
    <property type="protein sequence ID" value="MCQ8772437.1"/>
    <property type="molecule type" value="Genomic_DNA"/>
</dbReference>
<evidence type="ECO:0000256" key="1">
    <source>
        <dbReference type="ARBA" id="ARBA00001911"/>
    </source>
</evidence>
<dbReference type="GO" id="GO:0000166">
    <property type="term" value="F:nucleotide binding"/>
    <property type="evidence" value="ECO:0007669"/>
    <property type="project" value="UniProtKB-KW"/>
</dbReference>
<evidence type="ECO:0000256" key="3">
    <source>
        <dbReference type="ARBA" id="ARBA00022723"/>
    </source>
</evidence>
<dbReference type="PIRSF" id="PIRSF001455">
    <property type="entry name" value="DHQ_synth"/>
    <property type="match status" value="1"/>
</dbReference>
<dbReference type="InterPro" id="IPR035872">
    <property type="entry name" value="EEVS-like"/>
</dbReference>
<evidence type="ECO:0000259" key="11">
    <source>
        <dbReference type="Pfam" id="PF01761"/>
    </source>
</evidence>
<keyword evidence="5" id="KW-0520">NAD</keyword>
<dbReference type="InterPro" id="IPR050071">
    <property type="entry name" value="Dehydroquinate_synthase"/>
</dbReference>
<protein>
    <recommendedName>
        <fullName evidence="10">2-epi-5-epi-valiolone synthase</fullName>
        <ecNumber evidence="9">4.2.3.152</ecNumber>
    </recommendedName>
</protein>
<evidence type="ECO:0000256" key="10">
    <source>
        <dbReference type="ARBA" id="ARBA00024092"/>
    </source>
</evidence>
<dbReference type="EC" id="4.2.3.152" evidence="9"/>
<keyword evidence="3" id="KW-0479">Metal-binding</keyword>
<dbReference type="InterPro" id="IPR056179">
    <property type="entry name" value="DHQS_C"/>
</dbReference>
<keyword evidence="7" id="KW-0170">Cobalt</keyword>
<proteinExistence type="predicted"/>
<sequence>MSPAIQNTLDIEAELQVKYHVAITRDVFSPDNPLLLETVDRSASSAKQLVILDAALSAFLLDRVKAYFAAHDVAVEVIEVDSGEVNKNLDTCLAIVDALERSGARRQSNPPIAIGGNVLIDVAGFSASIYRRGIPWVRVPTTLLGMIDGSVSAKTAVNHQGNRNRLGTFHPAMRTVVDTGLLASLPRRHLVNGCGEILKMAMIKDSRLFSLLEEHGPDLVASHFRTEPAEEVVTRAIDGMQSELRQNLWEKDLRRIVDYGHTFSPPIEMAVVPELLHGEAVAIDCLFTALLSYVRGWLGGTDVQRVARTMHRVGLPLDHPLFYDIDMLERAMEEARLHRDGSLNLPVVQEIGSCTFTQEVTRDELHQVTALLKAVAQSAGEDLPALALQH</sequence>
<dbReference type="GO" id="GO:0009073">
    <property type="term" value="P:aromatic amino acid family biosynthetic process"/>
    <property type="evidence" value="ECO:0007669"/>
    <property type="project" value="InterPro"/>
</dbReference>
<comment type="caution">
    <text evidence="13">The sequence shown here is derived from an EMBL/GenBank/DDBJ whole genome shotgun (WGS) entry which is preliminary data.</text>
</comment>
<dbReference type="PANTHER" id="PTHR43622:SF3">
    <property type="entry name" value="2-EPI-5-EPI-VALIOLONE SYNTHASE"/>
    <property type="match status" value="1"/>
</dbReference>
<evidence type="ECO:0000313" key="14">
    <source>
        <dbReference type="Proteomes" id="UP001142374"/>
    </source>
</evidence>
<evidence type="ECO:0000256" key="5">
    <source>
        <dbReference type="ARBA" id="ARBA00023027"/>
    </source>
</evidence>
<dbReference type="Gene3D" id="1.20.1090.10">
    <property type="entry name" value="Dehydroquinate synthase-like - alpha domain"/>
    <property type="match status" value="1"/>
</dbReference>
<feature type="domain" description="3-dehydroquinate synthase C-terminal" evidence="12">
    <location>
        <begin position="193"/>
        <end position="328"/>
    </location>
</feature>
<evidence type="ECO:0000313" key="13">
    <source>
        <dbReference type="EMBL" id="MCQ8772437.1"/>
    </source>
</evidence>
<dbReference type="Pfam" id="PF01761">
    <property type="entry name" value="DHQ_synthase"/>
    <property type="match status" value="1"/>
</dbReference>
<accession>A0A9X2RMY7</accession>
<dbReference type="GO" id="GO:0046872">
    <property type="term" value="F:metal ion binding"/>
    <property type="evidence" value="ECO:0007669"/>
    <property type="project" value="UniProtKB-KW"/>
</dbReference>
<dbReference type="Gene3D" id="3.40.50.1970">
    <property type="match status" value="1"/>
</dbReference>
<organism evidence="13 14">
    <name type="scientific">Streptomyces telluris</name>
    <dbReference type="NCBI Taxonomy" id="2720021"/>
    <lineage>
        <taxon>Bacteria</taxon>
        <taxon>Bacillati</taxon>
        <taxon>Actinomycetota</taxon>
        <taxon>Actinomycetes</taxon>
        <taxon>Kitasatosporales</taxon>
        <taxon>Streptomycetaceae</taxon>
        <taxon>Streptomyces</taxon>
    </lineage>
</organism>
<evidence type="ECO:0000259" key="12">
    <source>
        <dbReference type="Pfam" id="PF24621"/>
    </source>
</evidence>
<dbReference type="SUPFAM" id="SSF56796">
    <property type="entry name" value="Dehydroquinate synthase-like"/>
    <property type="match status" value="1"/>
</dbReference>
<dbReference type="InterPro" id="IPR030960">
    <property type="entry name" value="DHQS/DOIS_N"/>
</dbReference>
<evidence type="ECO:0000256" key="6">
    <source>
        <dbReference type="ARBA" id="ARBA00023239"/>
    </source>
</evidence>
<evidence type="ECO:0000256" key="9">
    <source>
        <dbReference type="ARBA" id="ARBA00024060"/>
    </source>
</evidence>
<evidence type="ECO:0000256" key="7">
    <source>
        <dbReference type="ARBA" id="ARBA00023285"/>
    </source>
</evidence>
<keyword evidence="6" id="KW-0456">Lyase</keyword>
<dbReference type="InterPro" id="IPR030963">
    <property type="entry name" value="DHQ_synth_fam"/>
</dbReference>
<dbReference type="PANTHER" id="PTHR43622">
    <property type="entry name" value="3-DEHYDROQUINATE SYNTHASE"/>
    <property type="match status" value="1"/>
</dbReference>
<feature type="domain" description="3-dehydroquinate synthase N-terminal" evidence="11">
    <location>
        <begin position="78"/>
        <end position="190"/>
    </location>
</feature>
<dbReference type="AlphaFoldDB" id="A0A9X2RMY7"/>
<dbReference type="RefSeq" id="WP_256790989.1">
    <property type="nucleotide sequence ID" value="NZ_JANIID010000021.1"/>
</dbReference>
<comment type="catalytic activity">
    <reaction evidence="8">
        <text>D-sedoheptulose 7-phosphate = 2-epi-5-epi-valiolone + phosphate</text>
        <dbReference type="Rhea" id="RHEA:44184"/>
        <dbReference type="ChEBI" id="CHEBI:43474"/>
        <dbReference type="ChEBI" id="CHEBI:57483"/>
        <dbReference type="ChEBI" id="CHEBI:84187"/>
        <dbReference type="EC" id="4.2.3.152"/>
    </reaction>
</comment>
<comment type="cofactor">
    <cofactor evidence="2">
        <name>Co(2+)</name>
        <dbReference type="ChEBI" id="CHEBI:48828"/>
    </cofactor>
</comment>
<dbReference type="Pfam" id="PF24621">
    <property type="entry name" value="DHQS_C"/>
    <property type="match status" value="1"/>
</dbReference>
<evidence type="ECO:0000256" key="4">
    <source>
        <dbReference type="ARBA" id="ARBA00022741"/>
    </source>
</evidence>
<keyword evidence="14" id="KW-1185">Reference proteome</keyword>
<evidence type="ECO:0000256" key="8">
    <source>
        <dbReference type="ARBA" id="ARBA00023993"/>
    </source>
</evidence>
<evidence type="ECO:0000256" key="2">
    <source>
        <dbReference type="ARBA" id="ARBA00001941"/>
    </source>
</evidence>
<name>A0A9X2RMY7_9ACTN</name>
<dbReference type="GO" id="GO:0003856">
    <property type="term" value="F:3-dehydroquinate synthase activity"/>
    <property type="evidence" value="ECO:0007669"/>
    <property type="project" value="TreeGrafter"/>
</dbReference>
<comment type="cofactor">
    <cofactor evidence="1">
        <name>NAD(+)</name>
        <dbReference type="ChEBI" id="CHEBI:57540"/>
    </cofactor>
</comment>
<dbReference type="GO" id="GO:0017000">
    <property type="term" value="P:antibiotic biosynthetic process"/>
    <property type="evidence" value="ECO:0007669"/>
    <property type="project" value="InterPro"/>
</dbReference>